<dbReference type="RefSeq" id="WP_343776008.1">
    <property type="nucleotide sequence ID" value="NZ_BAAADV010000008.1"/>
</dbReference>
<gene>
    <name evidence="1" type="ORF">GCM10009020_35570</name>
</gene>
<sequence>MSDDDLEGISWDEFFEAFEENNLAMVYQEVTSGGEESRFAKLVSRDDA</sequence>
<proteinExistence type="predicted"/>
<accession>A0AAV3TDZ9</accession>
<dbReference type="Proteomes" id="UP001500420">
    <property type="component" value="Unassembled WGS sequence"/>
</dbReference>
<dbReference type="AlphaFoldDB" id="A0AAV3TDZ9"/>
<comment type="caution">
    <text evidence="1">The sequence shown here is derived from an EMBL/GenBank/DDBJ whole genome shotgun (WGS) entry which is preliminary data.</text>
</comment>
<keyword evidence="2" id="KW-1185">Reference proteome</keyword>
<organism evidence="1 2">
    <name type="scientific">Natronoarchaeum mannanilyticum</name>
    <dbReference type="NCBI Taxonomy" id="926360"/>
    <lineage>
        <taxon>Archaea</taxon>
        <taxon>Methanobacteriati</taxon>
        <taxon>Methanobacteriota</taxon>
        <taxon>Stenosarchaea group</taxon>
        <taxon>Halobacteria</taxon>
        <taxon>Halobacteriales</taxon>
        <taxon>Natronoarchaeaceae</taxon>
    </lineage>
</organism>
<protein>
    <submittedName>
        <fullName evidence="1">Uncharacterized protein</fullName>
    </submittedName>
</protein>
<dbReference type="EMBL" id="BAAADV010000008">
    <property type="protein sequence ID" value="GAA0683061.1"/>
    <property type="molecule type" value="Genomic_DNA"/>
</dbReference>
<evidence type="ECO:0000313" key="1">
    <source>
        <dbReference type="EMBL" id="GAA0683061.1"/>
    </source>
</evidence>
<reference evidence="1 2" key="1">
    <citation type="journal article" date="2019" name="Int. J. Syst. Evol. Microbiol.">
        <title>The Global Catalogue of Microorganisms (GCM) 10K type strain sequencing project: providing services to taxonomists for standard genome sequencing and annotation.</title>
        <authorList>
            <consortium name="The Broad Institute Genomics Platform"/>
            <consortium name="The Broad Institute Genome Sequencing Center for Infectious Disease"/>
            <person name="Wu L."/>
            <person name="Ma J."/>
        </authorList>
    </citation>
    <scope>NUCLEOTIDE SEQUENCE [LARGE SCALE GENOMIC DNA]</scope>
    <source>
        <strain evidence="1 2">JCM 16328</strain>
    </source>
</reference>
<name>A0AAV3TDZ9_9EURY</name>
<evidence type="ECO:0000313" key="2">
    <source>
        <dbReference type="Proteomes" id="UP001500420"/>
    </source>
</evidence>